<reference evidence="4 5" key="1">
    <citation type="submission" date="2017-04" db="EMBL/GenBank/DDBJ databases">
        <title>Novel microbial lineages endemic to geothermal iron-oxide mats fill important gaps in the evolutionary history of Archaea.</title>
        <authorList>
            <person name="Jay Z.J."/>
            <person name="Beam J.P."/>
            <person name="Dlakic M."/>
            <person name="Rusch D.B."/>
            <person name="Kozubal M.A."/>
            <person name="Inskeep W.P."/>
        </authorList>
    </citation>
    <scope>NUCLEOTIDE SEQUENCE [LARGE SCALE GENOMIC DNA]</scope>
    <source>
        <strain evidence="4">OSP_D</strain>
    </source>
</reference>
<accession>A0A2R6A7H8</accession>
<dbReference type="AlphaFoldDB" id="A0A2R6A7H8"/>
<dbReference type="InterPro" id="IPR023753">
    <property type="entry name" value="FAD/NAD-binding_dom"/>
</dbReference>
<dbReference type="Proteomes" id="UP000240880">
    <property type="component" value="Unassembled WGS sequence"/>
</dbReference>
<organism evidence="4 5">
    <name type="scientific">Candidatus Marsarchaeota G1 archaeon OSP_D</name>
    <dbReference type="NCBI Taxonomy" id="1978155"/>
    <lineage>
        <taxon>Archaea</taxon>
        <taxon>Candidatus Marsarchaeota</taxon>
        <taxon>Candidatus Marsarchaeota group 1</taxon>
    </lineage>
</organism>
<keyword evidence="1" id="KW-0285">Flavoprotein</keyword>
<dbReference type="Gene3D" id="3.50.50.60">
    <property type="entry name" value="FAD/NAD(P)-binding domain"/>
    <property type="match status" value="2"/>
</dbReference>
<dbReference type="EMBL" id="NEXC01000081">
    <property type="protein sequence ID" value="PSN82340.1"/>
    <property type="molecule type" value="Genomic_DNA"/>
</dbReference>
<protein>
    <submittedName>
        <fullName evidence="4">Thioredoxin reductase</fullName>
    </submittedName>
</protein>
<dbReference type="SUPFAM" id="SSF51905">
    <property type="entry name" value="FAD/NAD(P)-binding domain"/>
    <property type="match status" value="1"/>
</dbReference>
<dbReference type="InterPro" id="IPR036188">
    <property type="entry name" value="FAD/NAD-bd_sf"/>
</dbReference>
<dbReference type="PRINTS" id="PR00368">
    <property type="entry name" value="FADPNR"/>
</dbReference>
<dbReference type="PANTHER" id="PTHR48105">
    <property type="entry name" value="THIOREDOXIN REDUCTASE 1-RELATED-RELATED"/>
    <property type="match status" value="1"/>
</dbReference>
<comment type="caution">
    <text evidence="4">The sequence shown here is derived from an EMBL/GenBank/DDBJ whole genome shotgun (WGS) entry which is preliminary data.</text>
</comment>
<feature type="domain" description="FAD/NAD(P)-binding" evidence="3">
    <location>
        <begin position="4"/>
        <end position="288"/>
    </location>
</feature>
<evidence type="ECO:0000256" key="2">
    <source>
        <dbReference type="ARBA" id="ARBA00023002"/>
    </source>
</evidence>
<gene>
    <name evidence="4" type="ORF">B9Q01_08345</name>
</gene>
<keyword evidence="2" id="KW-0560">Oxidoreductase</keyword>
<sequence>MGEYDVIVVGGASAGLTAALYTSRQGLNTLVITKDIGGQALLTDEIQNYPGFISISGFELMNRFKEHAEAYGATFVYDEVVALDAPEDSCFVVKTRNAEYTATAVILAFGKTPRDLGVPGEQELKGRGVSYCAVCDGPLFKGKTVAVVGVGEPALDAVNLLSGLAKKVYYVFRTAAPIADEESIANAKRENVEFVPNSVVNRIVGEKTVKALELSNVRDGSHSTLSVDGVFIEMGYVTKTEFLRGVVELNSKGEIIVDKMAQTSREGVFAAGDVTDTPYKQAVISAGMGAVAALSAYNYVQRIRGRHASAQDWKKVKPKTQKQSAPFVITE</sequence>
<evidence type="ECO:0000256" key="1">
    <source>
        <dbReference type="ARBA" id="ARBA00022630"/>
    </source>
</evidence>
<name>A0A2R6A7H8_9ARCH</name>
<dbReference type="GO" id="GO:0016491">
    <property type="term" value="F:oxidoreductase activity"/>
    <property type="evidence" value="ECO:0007669"/>
    <property type="project" value="UniProtKB-KW"/>
</dbReference>
<dbReference type="PRINTS" id="PR00469">
    <property type="entry name" value="PNDRDTASEII"/>
</dbReference>
<dbReference type="InterPro" id="IPR050097">
    <property type="entry name" value="Ferredoxin-NADP_redctase_2"/>
</dbReference>
<dbReference type="Pfam" id="PF07992">
    <property type="entry name" value="Pyr_redox_2"/>
    <property type="match status" value="1"/>
</dbReference>
<proteinExistence type="predicted"/>
<evidence type="ECO:0000259" key="3">
    <source>
        <dbReference type="Pfam" id="PF07992"/>
    </source>
</evidence>
<evidence type="ECO:0000313" key="5">
    <source>
        <dbReference type="Proteomes" id="UP000240880"/>
    </source>
</evidence>
<evidence type="ECO:0000313" key="4">
    <source>
        <dbReference type="EMBL" id="PSN82340.1"/>
    </source>
</evidence>